<name>A0A8S4Q9G6_OWEFU</name>
<evidence type="ECO:0000256" key="3">
    <source>
        <dbReference type="ARBA" id="ARBA00022833"/>
    </source>
</evidence>
<sequence length="482" mass="54174">MKVIDGSSPAEKRYRILEDDVVSLSEVVNLEGLLRKKLRTGSSVKVEGDEQEVVSASDDDARSESGPAEDPPEKEKEMMALYDKEKQFAGDEYLSPLNQTLQGSHEAAGATTSVYDVRPGGSTTYTEKYEKKLTDPWTETKHSDEYLAAQPDTSDEEDDIAAVELEGDELNCPICMKRLKEPKLTPCGHTMCCRCLDNWAIEKGREKCPCPVCKQQINMPGGGARELKGNYALSGVLESIKHKSKKTPGKVKKTRKPVNTCTDHPDEPLKFYCIRCREVVCRDCIVTTHEGHKPVGLKQGLVQTSEQRELTLQRIITNNNRFQEHLDNKAAIVKEKVQSAKQVQTNAVNTQYEHELKEVTSTDDIKTTKYNQIESITKQHDENIVAVDNIQEGNIRKIKAHNDQLQSEITLTQGILQQLNSNQQFENPDDSIRFLQELAEKVQEWKKTPIADIRQELAIPQYVDGDSTVAGLQLGYILSTRN</sequence>
<dbReference type="GO" id="GO:0008270">
    <property type="term" value="F:zinc ion binding"/>
    <property type="evidence" value="ECO:0007669"/>
    <property type="project" value="UniProtKB-KW"/>
</dbReference>
<evidence type="ECO:0000256" key="2">
    <source>
        <dbReference type="ARBA" id="ARBA00022771"/>
    </source>
</evidence>
<evidence type="ECO:0000259" key="6">
    <source>
        <dbReference type="PROSITE" id="PS50089"/>
    </source>
</evidence>
<feature type="domain" description="B box-type" evidence="7">
    <location>
        <begin position="256"/>
        <end position="297"/>
    </location>
</feature>
<dbReference type="AlphaFoldDB" id="A0A8S4Q9G6"/>
<comment type="caution">
    <text evidence="8">The sequence shown here is derived from an EMBL/GenBank/DDBJ whole genome shotgun (WGS) entry which is preliminary data.</text>
</comment>
<dbReference type="OrthoDB" id="111250at2759"/>
<keyword evidence="3" id="KW-0862">Zinc</keyword>
<dbReference type="SMART" id="SM00184">
    <property type="entry name" value="RING"/>
    <property type="match status" value="1"/>
</dbReference>
<accession>A0A8S4Q9G6</accession>
<dbReference type="SUPFAM" id="SSF57850">
    <property type="entry name" value="RING/U-box"/>
    <property type="match status" value="1"/>
</dbReference>
<dbReference type="InterPro" id="IPR047153">
    <property type="entry name" value="TRIM45/56/19-like"/>
</dbReference>
<dbReference type="InterPro" id="IPR017907">
    <property type="entry name" value="Znf_RING_CS"/>
</dbReference>
<dbReference type="SMART" id="SM00336">
    <property type="entry name" value="BBOX"/>
    <property type="match status" value="1"/>
</dbReference>
<evidence type="ECO:0000313" key="9">
    <source>
        <dbReference type="Proteomes" id="UP000749559"/>
    </source>
</evidence>
<keyword evidence="9" id="KW-1185">Reference proteome</keyword>
<feature type="region of interest" description="Disordered" evidence="5">
    <location>
        <begin position="40"/>
        <end position="75"/>
    </location>
</feature>
<dbReference type="Gene3D" id="3.30.40.10">
    <property type="entry name" value="Zinc/RING finger domain, C3HC4 (zinc finger)"/>
    <property type="match status" value="1"/>
</dbReference>
<dbReference type="EMBL" id="CAIIXF020000118">
    <property type="protein sequence ID" value="CAH1802812.1"/>
    <property type="molecule type" value="Genomic_DNA"/>
</dbReference>
<dbReference type="InterPro" id="IPR000315">
    <property type="entry name" value="Znf_B-box"/>
</dbReference>
<keyword evidence="1" id="KW-0479">Metal-binding</keyword>
<dbReference type="PANTHER" id="PTHR25462">
    <property type="entry name" value="BONUS, ISOFORM C-RELATED"/>
    <property type="match status" value="1"/>
</dbReference>
<protein>
    <submittedName>
        <fullName evidence="8">Uncharacterized protein</fullName>
    </submittedName>
</protein>
<dbReference type="Pfam" id="PF00643">
    <property type="entry name" value="zf-B_box"/>
    <property type="match status" value="1"/>
</dbReference>
<reference evidence="8" key="1">
    <citation type="submission" date="2022-03" db="EMBL/GenBank/DDBJ databases">
        <authorList>
            <person name="Martin C."/>
        </authorList>
    </citation>
    <scope>NUCLEOTIDE SEQUENCE</scope>
</reference>
<proteinExistence type="predicted"/>
<dbReference type="SUPFAM" id="SSF57845">
    <property type="entry name" value="B-box zinc-binding domain"/>
    <property type="match status" value="1"/>
</dbReference>
<evidence type="ECO:0000256" key="1">
    <source>
        <dbReference type="ARBA" id="ARBA00022723"/>
    </source>
</evidence>
<dbReference type="PROSITE" id="PS00518">
    <property type="entry name" value="ZF_RING_1"/>
    <property type="match status" value="1"/>
</dbReference>
<dbReference type="Pfam" id="PF00097">
    <property type="entry name" value="zf-C3HC4"/>
    <property type="match status" value="1"/>
</dbReference>
<dbReference type="PANTHER" id="PTHR25462:SF296">
    <property type="entry name" value="MEIOTIC P26, ISOFORM F"/>
    <property type="match status" value="1"/>
</dbReference>
<dbReference type="PROSITE" id="PS50119">
    <property type="entry name" value="ZF_BBOX"/>
    <property type="match status" value="1"/>
</dbReference>
<feature type="domain" description="RING-type" evidence="6">
    <location>
        <begin position="172"/>
        <end position="214"/>
    </location>
</feature>
<evidence type="ECO:0000259" key="7">
    <source>
        <dbReference type="PROSITE" id="PS50119"/>
    </source>
</evidence>
<evidence type="ECO:0000313" key="8">
    <source>
        <dbReference type="EMBL" id="CAH1802812.1"/>
    </source>
</evidence>
<dbReference type="InterPro" id="IPR001841">
    <property type="entry name" value="Znf_RING"/>
</dbReference>
<dbReference type="InterPro" id="IPR013083">
    <property type="entry name" value="Znf_RING/FYVE/PHD"/>
</dbReference>
<keyword evidence="2 4" id="KW-0863">Zinc-finger</keyword>
<dbReference type="Proteomes" id="UP000749559">
    <property type="component" value="Unassembled WGS sequence"/>
</dbReference>
<evidence type="ECO:0000256" key="5">
    <source>
        <dbReference type="SAM" id="MobiDB-lite"/>
    </source>
</evidence>
<organism evidence="8 9">
    <name type="scientific">Owenia fusiformis</name>
    <name type="common">Polychaete worm</name>
    <dbReference type="NCBI Taxonomy" id="6347"/>
    <lineage>
        <taxon>Eukaryota</taxon>
        <taxon>Metazoa</taxon>
        <taxon>Spiralia</taxon>
        <taxon>Lophotrochozoa</taxon>
        <taxon>Annelida</taxon>
        <taxon>Polychaeta</taxon>
        <taxon>Sedentaria</taxon>
        <taxon>Canalipalpata</taxon>
        <taxon>Sabellida</taxon>
        <taxon>Oweniida</taxon>
        <taxon>Oweniidae</taxon>
        <taxon>Owenia</taxon>
    </lineage>
</organism>
<gene>
    <name evidence="8" type="ORF">OFUS_LOCUS26458</name>
</gene>
<dbReference type="PROSITE" id="PS50089">
    <property type="entry name" value="ZF_RING_2"/>
    <property type="match status" value="1"/>
</dbReference>
<dbReference type="InterPro" id="IPR018957">
    <property type="entry name" value="Znf_C3HC4_RING-type"/>
</dbReference>
<evidence type="ECO:0000256" key="4">
    <source>
        <dbReference type="PROSITE-ProRule" id="PRU00024"/>
    </source>
</evidence>
<feature type="non-terminal residue" evidence="8">
    <location>
        <position position="1"/>
    </location>
</feature>
<dbReference type="CDD" id="cd19756">
    <property type="entry name" value="Bbox2"/>
    <property type="match status" value="1"/>
</dbReference>
<dbReference type="Gene3D" id="3.30.160.60">
    <property type="entry name" value="Classic Zinc Finger"/>
    <property type="match status" value="1"/>
</dbReference>